<protein>
    <submittedName>
        <fullName evidence="1">18312_t:CDS:1</fullName>
    </submittedName>
</protein>
<comment type="caution">
    <text evidence="1">The sequence shown here is derived from an EMBL/GenBank/DDBJ whole genome shotgun (WGS) entry which is preliminary data.</text>
</comment>
<dbReference type="Proteomes" id="UP000789901">
    <property type="component" value="Unassembled WGS sequence"/>
</dbReference>
<sequence>MFKKYFEETKLRQSFTELVIPVAIPAVKNETNPAMTHLFTRYDARKNNGGINLNNPSLTAYTEAIRYKVATEKISVLSLGIRCYIPDPLRPELYRHLLFWAQNLPNLMISGQEGLESIPNLLELGCQYIEELDYSR</sequence>
<name>A0ABN7UWJ5_GIGMA</name>
<accession>A0ABN7UWJ5</accession>
<dbReference type="EMBL" id="CAJVQB010006060">
    <property type="protein sequence ID" value="CAG8676357.1"/>
    <property type="molecule type" value="Genomic_DNA"/>
</dbReference>
<evidence type="ECO:0000313" key="1">
    <source>
        <dbReference type="EMBL" id="CAG8676357.1"/>
    </source>
</evidence>
<proteinExistence type="predicted"/>
<keyword evidence="2" id="KW-1185">Reference proteome</keyword>
<reference evidence="1 2" key="1">
    <citation type="submission" date="2021-06" db="EMBL/GenBank/DDBJ databases">
        <authorList>
            <person name="Kallberg Y."/>
            <person name="Tangrot J."/>
            <person name="Rosling A."/>
        </authorList>
    </citation>
    <scope>NUCLEOTIDE SEQUENCE [LARGE SCALE GENOMIC DNA]</scope>
    <source>
        <strain evidence="1 2">120-4 pot B 10/14</strain>
    </source>
</reference>
<evidence type="ECO:0000313" key="2">
    <source>
        <dbReference type="Proteomes" id="UP000789901"/>
    </source>
</evidence>
<gene>
    <name evidence="1" type="ORF">GMARGA_LOCUS10712</name>
</gene>
<organism evidence="1 2">
    <name type="scientific">Gigaspora margarita</name>
    <dbReference type="NCBI Taxonomy" id="4874"/>
    <lineage>
        <taxon>Eukaryota</taxon>
        <taxon>Fungi</taxon>
        <taxon>Fungi incertae sedis</taxon>
        <taxon>Mucoromycota</taxon>
        <taxon>Glomeromycotina</taxon>
        <taxon>Glomeromycetes</taxon>
        <taxon>Diversisporales</taxon>
        <taxon>Gigasporaceae</taxon>
        <taxon>Gigaspora</taxon>
    </lineage>
</organism>